<feature type="chain" id="PRO_5029480171" evidence="2">
    <location>
        <begin position="23"/>
        <end position="505"/>
    </location>
</feature>
<feature type="region of interest" description="Disordered" evidence="1">
    <location>
        <begin position="64"/>
        <end position="89"/>
    </location>
</feature>
<evidence type="ECO:0000256" key="2">
    <source>
        <dbReference type="SAM" id="SignalP"/>
    </source>
</evidence>
<evidence type="ECO:0000313" key="4">
    <source>
        <dbReference type="Proteomes" id="UP000574390"/>
    </source>
</evidence>
<feature type="compositionally biased region" description="Basic and acidic residues" evidence="1">
    <location>
        <begin position="78"/>
        <end position="88"/>
    </location>
</feature>
<protein>
    <submittedName>
        <fullName evidence="3">Uncharacterized protein</fullName>
    </submittedName>
</protein>
<feature type="region of interest" description="Disordered" evidence="1">
    <location>
        <begin position="358"/>
        <end position="384"/>
    </location>
</feature>
<comment type="caution">
    <text evidence="3">The sequence shown here is derived from an EMBL/GenBank/DDBJ whole genome shotgun (WGS) entry which is preliminary data.</text>
</comment>
<gene>
    <name evidence="3" type="ORF">FOZ62_018793</name>
</gene>
<name>A0A7J6SS55_PEROL</name>
<sequence length="505" mass="54552">MLITRLWLYCVALLKRSWQSYAMMSTVSGSKGPLTIVQSYRSPDREDHSYAKRTLASHGSRFRRVAGKQPGGRRRRPLLPEDKVENRRTPLGVGRVENEQNGSGCRMGTIAAPEITDKGSDRAPFASRVIQSQSNSAGGLHLTSHLAQAIRTGHEPRHEDRKHPHNRPTVVTHGKVPGAIANFPPPGFYINSTFGNTGSGAARTFGTLRHKAVPLRKQQNFDGTSMWIGAIELGAPAFGRKCEARGAHLTEAPGNALRAERIDGSYDTEHGRDILATAVAIAGISGEDTDEEGKYNNILPGDAVHATTIDATSSDQRALPGRLRSLHPAVTSLRQPMDVPPREAVVINAATKVAGGIRDGSSGTAVRGGERQRESVDAQGSAHADEMRINKVSSGIGEEVGSSIEHWTALIDRWNAEKNGPQELGSERDHRDRSRLVNKNEVTPKAGRVEDISEKRSSIRRGADGTTYVASAASAGCCDKDGQRLGEDKDSPDAIRVIFVLSRST</sequence>
<feature type="signal peptide" evidence="2">
    <location>
        <begin position="1"/>
        <end position="22"/>
    </location>
</feature>
<dbReference type="AlphaFoldDB" id="A0A7J6SS55"/>
<organism evidence="3 4">
    <name type="scientific">Perkinsus olseni</name>
    <name type="common">Perkinsus atlanticus</name>
    <dbReference type="NCBI Taxonomy" id="32597"/>
    <lineage>
        <taxon>Eukaryota</taxon>
        <taxon>Sar</taxon>
        <taxon>Alveolata</taxon>
        <taxon>Perkinsozoa</taxon>
        <taxon>Perkinsea</taxon>
        <taxon>Perkinsida</taxon>
        <taxon>Perkinsidae</taxon>
        <taxon>Perkinsus</taxon>
    </lineage>
</organism>
<feature type="compositionally biased region" description="Basic residues" evidence="1">
    <location>
        <begin position="64"/>
        <end position="77"/>
    </location>
</feature>
<reference evidence="3 4" key="1">
    <citation type="submission" date="2020-04" db="EMBL/GenBank/DDBJ databases">
        <title>Perkinsus olseni comparative genomics.</title>
        <authorList>
            <person name="Bogema D.R."/>
        </authorList>
    </citation>
    <scope>NUCLEOTIDE SEQUENCE [LARGE SCALE GENOMIC DNA]</scope>
    <source>
        <strain evidence="3">ATCC PRA-205</strain>
    </source>
</reference>
<evidence type="ECO:0000313" key="3">
    <source>
        <dbReference type="EMBL" id="KAF4735623.1"/>
    </source>
</evidence>
<dbReference type="EMBL" id="JABANM010012653">
    <property type="protein sequence ID" value="KAF4735623.1"/>
    <property type="molecule type" value="Genomic_DNA"/>
</dbReference>
<evidence type="ECO:0000256" key="1">
    <source>
        <dbReference type="SAM" id="MobiDB-lite"/>
    </source>
</evidence>
<dbReference type="Proteomes" id="UP000574390">
    <property type="component" value="Unassembled WGS sequence"/>
</dbReference>
<keyword evidence="2" id="KW-0732">Signal</keyword>
<accession>A0A7J6SS55</accession>
<proteinExistence type="predicted"/>